<feature type="chain" id="PRO_5015038389" description="Porin" evidence="1">
    <location>
        <begin position="23"/>
        <end position="492"/>
    </location>
</feature>
<keyword evidence="1" id="KW-0732">Signal</keyword>
<dbReference type="Proteomes" id="UP000033608">
    <property type="component" value="Unassembled WGS sequence"/>
</dbReference>
<evidence type="ECO:0000313" key="3">
    <source>
        <dbReference type="EMBL" id="SHE30723.1"/>
    </source>
</evidence>
<feature type="signal peptide" evidence="1">
    <location>
        <begin position="1"/>
        <end position="22"/>
    </location>
</feature>
<dbReference type="RefSeq" id="WP_046134292.1">
    <property type="nucleotide sequence ID" value="NZ_FQVC01000001.1"/>
</dbReference>
<dbReference type="Proteomes" id="UP000184533">
    <property type="component" value="Unassembled WGS sequence"/>
</dbReference>
<dbReference type="PATRIC" id="fig|1121477.3.peg.2169"/>
<proteinExistence type="predicted"/>
<gene>
    <name evidence="3" type="ORF">SAMN02745223_00017</name>
    <name evidence="2" type="ORF">VW29_05420</name>
</gene>
<dbReference type="OrthoDB" id="7801681at2"/>
<reference evidence="2 4" key="1">
    <citation type="submission" date="2015-03" db="EMBL/GenBank/DDBJ databases">
        <authorList>
            <person name="Hassan Y.I."/>
            <person name="Lepp D."/>
            <person name="Zhou T."/>
        </authorList>
    </citation>
    <scope>NUCLEOTIDE SEQUENCE [LARGE SCALE GENOMIC DNA]</scope>
    <source>
        <strain evidence="2 4">DSM 17137</strain>
    </source>
</reference>
<organism evidence="2 4">
    <name type="scientific">Devosia limi DSM 17137</name>
    <dbReference type="NCBI Taxonomy" id="1121477"/>
    <lineage>
        <taxon>Bacteria</taxon>
        <taxon>Pseudomonadati</taxon>
        <taxon>Pseudomonadota</taxon>
        <taxon>Alphaproteobacteria</taxon>
        <taxon>Hyphomicrobiales</taxon>
        <taxon>Devosiaceae</taxon>
        <taxon>Devosia</taxon>
    </lineage>
</organism>
<sequence length="492" mass="50848">MKLKSLFLGTIAAAGLSTAGFAADLGVLTSLDVCDALGISGLTISSDTNCLQISGSVDYRLRFGNFRGGNNVGDTAFGNVDPFGADQVVDINGVVRDLDWDTRVRAYLKAVAASSTDFGTAKAIIGLRQVDEWRVRNEGYAAGGAAAGATAGGDNTNGLQLEEAYVSVGDSTVLMAGLRKRGAAGSVANVGDDSPFSFLFMSDKVDGGGVLIESDDRRLGGHSIQMSTDLGNGLSASLGLESIDSGLGSNDQNTSTTRTNAESAGTLIGVLQYGGESISAHVTGLAYGILDGNVEAYAVHAGVTGTFDMFKVRAAVGYDSNFYSTKTSAYTNYSLVNALASVEASFDMFKVAVSGEVANFNNQTDYSIGARVTAQVTDGVSINFDAAWFRDAVNPNALGAQTDTTRLQAEIAASVTETITLTAALGGYFGSGVYSTDRNAGPGAALVAVDHLYFGKAGVKWAPGTGFETAANLEINSQGGYRTEFTAKKSFE</sequence>
<evidence type="ECO:0000313" key="2">
    <source>
        <dbReference type="EMBL" id="KKB85739.1"/>
    </source>
</evidence>
<protein>
    <recommendedName>
        <fullName evidence="6">Porin</fullName>
    </recommendedName>
</protein>
<evidence type="ECO:0000313" key="5">
    <source>
        <dbReference type="Proteomes" id="UP000184533"/>
    </source>
</evidence>
<dbReference type="AlphaFoldDB" id="A0A0F5LUB3"/>
<name>A0A0F5LUB3_9HYPH</name>
<reference evidence="3 5" key="2">
    <citation type="submission" date="2016-11" db="EMBL/GenBank/DDBJ databases">
        <authorList>
            <person name="Jaros S."/>
            <person name="Januszkiewicz K."/>
            <person name="Wedrychowicz H."/>
        </authorList>
    </citation>
    <scope>NUCLEOTIDE SEQUENCE [LARGE SCALE GENOMIC DNA]</scope>
    <source>
        <strain evidence="3 5">DSM 17137</strain>
    </source>
</reference>
<evidence type="ECO:0008006" key="6">
    <source>
        <dbReference type="Google" id="ProtNLM"/>
    </source>
</evidence>
<dbReference type="EMBL" id="FQVC01000001">
    <property type="protein sequence ID" value="SHE30723.1"/>
    <property type="molecule type" value="Genomic_DNA"/>
</dbReference>
<evidence type="ECO:0000313" key="4">
    <source>
        <dbReference type="Proteomes" id="UP000033608"/>
    </source>
</evidence>
<evidence type="ECO:0000256" key="1">
    <source>
        <dbReference type="SAM" id="SignalP"/>
    </source>
</evidence>
<accession>A0A0F5LUB3</accession>
<dbReference type="EMBL" id="LAJF01000045">
    <property type="protein sequence ID" value="KKB85739.1"/>
    <property type="molecule type" value="Genomic_DNA"/>
</dbReference>
<keyword evidence="4" id="KW-1185">Reference proteome</keyword>
<dbReference type="STRING" id="1121477.SAMN02745223_00017"/>